<dbReference type="PANTHER" id="PTHR30007:SF0">
    <property type="entry name" value="TRANSPOSASE"/>
    <property type="match status" value="1"/>
</dbReference>
<evidence type="ECO:0000313" key="3">
    <source>
        <dbReference type="Proteomes" id="UP000035947"/>
    </source>
</evidence>
<feature type="domain" description="Transposase DDE" evidence="1">
    <location>
        <begin position="21"/>
        <end position="65"/>
    </location>
</feature>
<protein>
    <submittedName>
        <fullName evidence="2">Transposase</fullName>
    </submittedName>
</protein>
<dbReference type="Pfam" id="PF13586">
    <property type="entry name" value="DDE_Tnp_1_2"/>
    <property type="match status" value="1"/>
</dbReference>
<proteinExistence type="predicted"/>
<evidence type="ECO:0000313" key="2">
    <source>
        <dbReference type="EMBL" id="KMO12834.1"/>
    </source>
</evidence>
<keyword evidence="3" id="KW-1185">Reference proteome</keyword>
<dbReference type="InterPro" id="IPR025668">
    <property type="entry name" value="Tnp_DDE_dom"/>
</dbReference>
<dbReference type="EMBL" id="JXOD01000242">
    <property type="protein sequence ID" value="KMO12834.1"/>
    <property type="molecule type" value="Genomic_DNA"/>
</dbReference>
<organism evidence="2 3">
    <name type="scientific">Methylobacterium platani JCM 14648</name>
    <dbReference type="NCBI Taxonomy" id="1295136"/>
    <lineage>
        <taxon>Bacteria</taxon>
        <taxon>Pseudomonadati</taxon>
        <taxon>Pseudomonadota</taxon>
        <taxon>Alphaproteobacteria</taxon>
        <taxon>Hyphomicrobiales</taxon>
        <taxon>Methylobacteriaceae</taxon>
        <taxon>Methylobacterium</taxon>
    </lineage>
</organism>
<feature type="non-terminal residue" evidence="2">
    <location>
        <position position="1"/>
    </location>
</feature>
<dbReference type="Proteomes" id="UP000035947">
    <property type="component" value="Unassembled WGS sequence"/>
</dbReference>
<gene>
    <name evidence="2" type="ORF">SQ03_23495</name>
</gene>
<dbReference type="RefSeq" id="WP_048436184.1">
    <property type="nucleotide sequence ID" value="NZ_JXOD01000242.1"/>
</dbReference>
<comment type="caution">
    <text evidence="2">The sequence shown here is derived from an EMBL/GenBank/DDBJ whole genome shotgun (WGS) entry which is preliminary data.</text>
</comment>
<reference evidence="2 3" key="1">
    <citation type="submission" date="2015-01" db="EMBL/GenBank/DDBJ databases">
        <title>Genome sequencing of Methylobacterium platani JCM14648 type strain.</title>
        <authorList>
            <person name="Chaudhry V."/>
            <person name="Patil P.B."/>
        </authorList>
    </citation>
    <scope>NUCLEOTIDE SEQUENCE [LARGE SCALE GENOMIC DNA]</scope>
    <source>
        <strain evidence="2 3">JCM 14648</strain>
    </source>
</reference>
<evidence type="ECO:0000259" key="1">
    <source>
        <dbReference type="Pfam" id="PF13586"/>
    </source>
</evidence>
<sequence length="78" mass="8849">RDAGFAVGGERVPQANPGFALRPRRWVVERAFAWMARFRRLARDYERLPATLAGLHLVAFSVLLLRRAADFAVVRNSL</sequence>
<dbReference type="PANTHER" id="PTHR30007">
    <property type="entry name" value="PHP DOMAIN PROTEIN"/>
    <property type="match status" value="1"/>
</dbReference>
<name>A0ABR5GUS8_9HYPH</name>
<accession>A0ABR5GUS8</accession>